<sequence length="75" mass="7899">MKTLVFAIAFFCLVSASLAGHHGIHIGIPLPFIKIRFVDIAHLFGQHHGLGHHGLHHGGGFGLQLGGHGGGHHGF</sequence>
<evidence type="ECO:0000313" key="2">
    <source>
        <dbReference type="EMBL" id="KFM56648.1"/>
    </source>
</evidence>
<gene>
    <name evidence="2" type="ORF">X975_02514</name>
</gene>
<dbReference type="OrthoDB" id="6435572at2759"/>
<evidence type="ECO:0000313" key="3">
    <source>
        <dbReference type="Proteomes" id="UP000054359"/>
    </source>
</evidence>
<accession>A0A087SUV9</accession>
<protein>
    <submittedName>
        <fullName evidence="2">Uncharacterized protein</fullName>
    </submittedName>
</protein>
<keyword evidence="3" id="KW-1185">Reference proteome</keyword>
<feature type="signal peptide" evidence="1">
    <location>
        <begin position="1"/>
        <end position="19"/>
    </location>
</feature>
<keyword evidence="1" id="KW-0732">Signal</keyword>
<organism evidence="2 3">
    <name type="scientific">Stegodyphus mimosarum</name>
    <name type="common">African social velvet spider</name>
    <dbReference type="NCBI Taxonomy" id="407821"/>
    <lineage>
        <taxon>Eukaryota</taxon>
        <taxon>Metazoa</taxon>
        <taxon>Ecdysozoa</taxon>
        <taxon>Arthropoda</taxon>
        <taxon>Chelicerata</taxon>
        <taxon>Arachnida</taxon>
        <taxon>Araneae</taxon>
        <taxon>Araneomorphae</taxon>
        <taxon>Entelegynae</taxon>
        <taxon>Eresoidea</taxon>
        <taxon>Eresidae</taxon>
        <taxon>Stegodyphus</taxon>
    </lineage>
</organism>
<dbReference type="EMBL" id="KK112065">
    <property type="protein sequence ID" value="KFM56648.1"/>
    <property type="molecule type" value="Genomic_DNA"/>
</dbReference>
<evidence type="ECO:0000256" key="1">
    <source>
        <dbReference type="SAM" id="SignalP"/>
    </source>
</evidence>
<feature type="chain" id="PRO_5001829058" evidence="1">
    <location>
        <begin position="20"/>
        <end position="75"/>
    </location>
</feature>
<name>A0A087SUV9_STEMI</name>
<dbReference type="AlphaFoldDB" id="A0A087SUV9"/>
<dbReference type="OMA" id="PFIKIRF"/>
<dbReference type="Proteomes" id="UP000054359">
    <property type="component" value="Unassembled WGS sequence"/>
</dbReference>
<proteinExistence type="predicted"/>
<reference evidence="2 3" key="1">
    <citation type="submission" date="2013-11" db="EMBL/GenBank/DDBJ databases">
        <title>Genome sequencing of Stegodyphus mimosarum.</title>
        <authorList>
            <person name="Bechsgaard J."/>
        </authorList>
    </citation>
    <scope>NUCLEOTIDE SEQUENCE [LARGE SCALE GENOMIC DNA]</scope>
</reference>
<feature type="non-terminal residue" evidence="2">
    <location>
        <position position="75"/>
    </location>
</feature>